<feature type="transmembrane region" description="Helical" evidence="6">
    <location>
        <begin position="200"/>
        <end position="224"/>
    </location>
</feature>
<dbReference type="InterPro" id="IPR002293">
    <property type="entry name" value="AA/rel_permease1"/>
</dbReference>
<name>A0A918LBM3_9ACTN</name>
<dbReference type="Gene3D" id="1.20.1740.10">
    <property type="entry name" value="Amino acid/polyamine transporter I"/>
    <property type="match status" value="1"/>
</dbReference>
<dbReference type="AlphaFoldDB" id="A0A918LBM3"/>
<keyword evidence="5 6" id="KW-0472">Membrane</keyword>
<feature type="transmembrane region" description="Helical" evidence="6">
    <location>
        <begin position="89"/>
        <end position="114"/>
    </location>
</feature>
<reference evidence="7" key="2">
    <citation type="submission" date="2020-09" db="EMBL/GenBank/DDBJ databases">
        <authorList>
            <person name="Sun Q."/>
            <person name="Ohkuma M."/>
        </authorList>
    </citation>
    <scope>NUCLEOTIDE SEQUENCE</scope>
    <source>
        <strain evidence="7">JCM 4386</strain>
    </source>
</reference>
<comment type="caution">
    <text evidence="7">The sequence shown here is derived from an EMBL/GenBank/DDBJ whole genome shotgun (WGS) entry which is preliminary data.</text>
</comment>
<feature type="transmembrane region" description="Helical" evidence="6">
    <location>
        <begin position="381"/>
        <end position="402"/>
    </location>
</feature>
<dbReference type="PANTHER" id="PTHR42770:SF16">
    <property type="entry name" value="AMINO ACID PERMEASE"/>
    <property type="match status" value="1"/>
</dbReference>
<protein>
    <submittedName>
        <fullName evidence="7">Amino acid permease</fullName>
    </submittedName>
</protein>
<reference evidence="7" key="1">
    <citation type="journal article" date="2014" name="Int. J. Syst. Evol. Microbiol.">
        <title>Complete genome sequence of Corynebacterium casei LMG S-19264T (=DSM 44701T), isolated from a smear-ripened cheese.</title>
        <authorList>
            <consortium name="US DOE Joint Genome Institute (JGI-PGF)"/>
            <person name="Walter F."/>
            <person name="Albersmeier A."/>
            <person name="Kalinowski J."/>
            <person name="Ruckert C."/>
        </authorList>
    </citation>
    <scope>NUCLEOTIDE SEQUENCE</scope>
    <source>
        <strain evidence="7">JCM 4386</strain>
    </source>
</reference>
<comment type="subcellular location">
    <subcellularLocation>
        <location evidence="1">Cell membrane</location>
        <topology evidence="1">Multi-pass membrane protein</topology>
    </subcellularLocation>
</comment>
<feature type="transmembrane region" description="Helical" evidence="6">
    <location>
        <begin position="295"/>
        <end position="316"/>
    </location>
</feature>
<organism evidence="7 8">
    <name type="scientific">Streptomyces humidus</name>
    <dbReference type="NCBI Taxonomy" id="52259"/>
    <lineage>
        <taxon>Bacteria</taxon>
        <taxon>Bacillati</taxon>
        <taxon>Actinomycetota</taxon>
        <taxon>Actinomycetes</taxon>
        <taxon>Kitasatosporales</taxon>
        <taxon>Streptomycetaceae</taxon>
        <taxon>Streptomyces</taxon>
    </lineage>
</organism>
<evidence type="ECO:0000256" key="5">
    <source>
        <dbReference type="ARBA" id="ARBA00023136"/>
    </source>
</evidence>
<dbReference type="InterPro" id="IPR050367">
    <property type="entry name" value="APC_superfamily"/>
</dbReference>
<feature type="transmembrane region" description="Helical" evidence="6">
    <location>
        <begin position="447"/>
        <end position="465"/>
    </location>
</feature>
<dbReference type="Pfam" id="PF13520">
    <property type="entry name" value="AA_permease_2"/>
    <property type="match status" value="1"/>
</dbReference>
<proteinExistence type="predicted"/>
<dbReference type="EMBL" id="BMTL01000056">
    <property type="protein sequence ID" value="GGS28520.1"/>
    <property type="molecule type" value="Genomic_DNA"/>
</dbReference>
<feature type="transmembrane region" description="Helical" evidence="6">
    <location>
        <begin position="414"/>
        <end position="435"/>
    </location>
</feature>
<keyword evidence="8" id="KW-1185">Reference proteome</keyword>
<evidence type="ECO:0000313" key="7">
    <source>
        <dbReference type="EMBL" id="GGS28520.1"/>
    </source>
</evidence>
<evidence type="ECO:0000256" key="3">
    <source>
        <dbReference type="ARBA" id="ARBA00022692"/>
    </source>
</evidence>
<feature type="transmembrane region" description="Helical" evidence="6">
    <location>
        <begin position="245"/>
        <end position="267"/>
    </location>
</feature>
<keyword evidence="3 6" id="KW-0812">Transmembrane</keyword>
<dbReference type="RefSeq" id="WP_190154135.1">
    <property type="nucleotide sequence ID" value="NZ_BMTL01000056.1"/>
</dbReference>
<gene>
    <name evidence="7" type="ORF">GCM10010269_79060</name>
</gene>
<evidence type="ECO:0000256" key="2">
    <source>
        <dbReference type="ARBA" id="ARBA00022475"/>
    </source>
</evidence>
<evidence type="ECO:0000256" key="4">
    <source>
        <dbReference type="ARBA" id="ARBA00022989"/>
    </source>
</evidence>
<feature type="transmembrane region" description="Helical" evidence="6">
    <location>
        <begin position="29"/>
        <end position="51"/>
    </location>
</feature>
<evidence type="ECO:0000256" key="6">
    <source>
        <dbReference type="SAM" id="Phobius"/>
    </source>
</evidence>
<dbReference type="Proteomes" id="UP000606194">
    <property type="component" value="Unassembled WGS sequence"/>
</dbReference>
<keyword evidence="4 6" id="KW-1133">Transmembrane helix</keyword>
<accession>A0A918LBM3</accession>
<evidence type="ECO:0000313" key="8">
    <source>
        <dbReference type="Proteomes" id="UP000606194"/>
    </source>
</evidence>
<feature type="transmembrane region" description="Helical" evidence="6">
    <location>
        <begin position="57"/>
        <end position="77"/>
    </location>
</feature>
<evidence type="ECO:0000256" key="1">
    <source>
        <dbReference type="ARBA" id="ARBA00004651"/>
    </source>
</evidence>
<dbReference type="GO" id="GO:0022857">
    <property type="term" value="F:transmembrane transporter activity"/>
    <property type="evidence" value="ECO:0007669"/>
    <property type="project" value="InterPro"/>
</dbReference>
<sequence>MSRSTPAQTPQAATTEATLRRDSIGAGHLVFFTVAAAAPLTVLAGFAPLAFMVGGTAVPAGFAAAGLVYLLFAVGFTTMARHAPGAGAFYAYISHGLGKAVGAGAAAIAYLGYLGGQIGFTASAGLFAATAGQTLFGVSPHWLVCALSITILVGYLGHRRVDIGARVLAGLLIAEVAVLAVFCVAVLLRGGHEGISVEVFTPSAFATTTIGGVFVIAFVAFVGFEQTAIYSEEVRDKRRTVPRATYLAVGFLAVAYTFCSWVIWLAAGPHRLGELLAGDPSTLVLALGDEYMGEVMVRVMQVLLVTSFVAGVLALHNATTRYLHTMGKSGILPAALGQVNARTGTPGVAGLFQAGVVLAALAVFGLAGADPYTQIIPWTNTPTLIGVVLLQIATSVAVVRYFRHPDRRTLESSWHRLLAPVLSAVLLTAALTLIFAKMGLLTGMGHWGNLFINLPLVAAFAVVALRERRRTRAQASWITPRTD</sequence>
<feature type="transmembrane region" description="Helical" evidence="6">
    <location>
        <begin position="168"/>
        <end position="188"/>
    </location>
</feature>
<keyword evidence="2" id="KW-1003">Cell membrane</keyword>
<feature type="transmembrane region" description="Helical" evidence="6">
    <location>
        <begin position="348"/>
        <end position="369"/>
    </location>
</feature>
<dbReference type="PANTHER" id="PTHR42770">
    <property type="entry name" value="AMINO ACID TRANSPORTER-RELATED"/>
    <property type="match status" value="1"/>
</dbReference>
<dbReference type="GO" id="GO:0005886">
    <property type="term" value="C:plasma membrane"/>
    <property type="evidence" value="ECO:0007669"/>
    <property type="project" value="UniProtKB-SubCell"/>
</dbReference>
<dbReference type="PIRSF" id="PIRSF006060">
    <property type="entry name" value="AA_transporter"/>
    <property type="match status" value="1"/>
</dbReference>
<feature type="transmembrane region" description="Helical" evidence="6">
    <location>
        <begin position="134"/>
        <end position="156"/>
    </location>
</feature>